<proteinExistence type="predicted"/>
<feature type="compositionally biased region" description="Polar residues" evidence="1">
    <location>
        <begin position="394"/>
        <end position="405"/>
    </location>
</feature>
<feature type="region of interest" description="Disordered" evidence="1">
    <location>
        <begin position="393"/>
        <end position="425"/>
    </location>
</feature>
<accession>U4L5E7</accession>
<evidence type="ECO:0000313" key="2">
    <source>
        <dbReference type="EMBL" id="CCX05275.1"/>
    </source>
</evidence>
<dbReference type="Proteomes" id="UP000018144">
    <property type="component" value="Unassembled WGS sequence"/>
</dbReference>
<keyword evidence="3" id="KW-1185">Reference proteome</keyword>
<reference evidence="2 3" key="1">
    <citation type="journal article" date="2013" name="PLoS Genet.">
        <title>The genome and development-dependent transcriptomes of Pyronema confluens: a window into fungal evolution.</title>
        <authorList>
            <person name="Traeger S."/>
            <person name="Altegoer F."/>
            <person name="Freitag M."/>
            <person name="Gabaldon T."/>
            <person name="Kempken F."/>
            <person name="Kumar A."/>
            <person name="Marcet-Houben M."/>
            <person name="Poggeler S."/>
            <person name="Stajich J.E."/>
            <person name="Nowrousian M."/>
        </authorList>
    </citation>
    <scope>NUCLEOTIDE SEQUENCE [LARGE SCALE GENOMIC DNA]</scope>
    <source>
        <strain evidence="3">CBS 100304</strain>
        <tissue evidence="2">Vegetative mycelium</tissue>
    </source>
</reference>
<evidence type="ECO:0000313" key="3">
    <source>
        <dbReference type="Proteomes" id="UP000018144"/>
    </source>
</evidence>
<feature type="region of interest" description="Disordered" evidence="1">
    <location>
        <begin position="529"/>
        <end position="548"/>
    </location>
</feature>
<sequence>MNAEAPTWIPPHLRRITTVNDEIPAPKKSSPVMNPASVAAQSASIFDVTPTDVIPTKLYVGNIPTSAIGQDLPHLLFSSLKVTVSAPIKDSDAFCHIYADFTTALDARFGLESARRASTNLIVRFAWKTDDFNQASENKELHAIESFIKSQEWMLAGLRKEAEKMGITLTFGLNVGANSQAVIYNEQGLLVEEEEKKALEDETGSVIRTPNAAGKNLLVKHWLRDQFPDADQETQTDTADIQEQGIPTLAASLTLSHVSMSQGIADIADVPVSVSLNEETVKSSDFPWSQVDRPDPIEATIIGATAVEPQICEKPAQIIDNLEIAPASPTNETDSTGIEVTLSEDFLGCPLGPVVQYPEELVPAVPDSDIVMQEGTSIDVVHAWEFDSGLGRQDTLQSAEETTGEPNDAGVGRFDDPVSEMSTSPSLADISGEMTWVNGTANASVAASPTLVNGVEATHYATPDEVQPHYDDDMSLFNVSFDANDNVSEISTSPSLAELANELSLSLINRGEQDPFIDAPLHKEEDISSPVHEDSHHNSVGATKNNTHTATPIARRQELHRQISSADLASALAALDVISEDPVMQAGSSHDATGVEEQYHGVPAVQLNGDDVGDTSLLNAAPEPRLVNEGIPCALLVAGCAEVIEIFMDIVPEQYHDLVADIEETQGTKFFIVKFYSPTLAKEVYSGLALKYTEEDFDKREKGVPFVKLLQEDFEFFDTLPKVGQIQGKNIMNGLQIQTVDHASEEKLTDDAGGQDNATAIASNTICKHGEGNKNKSQVFDFPELYEFDEGIETEKKEDMEIDLSMFS</sequence>
<evidence type="ECO:0000256" key="1">
    <source>
        <dbReference type="SAM" id="MobiDB-lite"/>
    </source>
</evidence>
<gene>
    <name evidence="2" type="ORF">PCON_04862</name>
</gene>
<feature type="compositionally biased region" description="Polar residues" evidence="1">
    <location>
        <begin position="538"/>
        <end position="548"/>
    </location>
</feature>
<name>U4L5E7_PYROM</name>
<organism evidence="2 3">
    <name type="scientific">Pyronema omphalodes (strain CBS 100304)</name>
    <name type="common">Pyronema confluens</name>
    <dbReference type="NCBI Taxonomy" id="1076935"/>
    <lineage>
        <taxon>Eukaryota</taxon>
        <taxon>Fungi</taxon>
        <taxon>Dikarya</taxon>
        <taxon>Ascomycota</taxon>
        <taxon>Pezizomycotina</taxon>
        <taxon>Pezizomycetes</taxon>
        <taxon>Pezizales</taxon>
        <taxon>Pyronemataceae</taxon>
        <taxon>Pyronema</taxon>
    </lineage>
</organism>
<dbReference type="OrthoDB" id="10360865at2759"/>
<dbReference type="AlphaFoldDB" id="U4L5E7"/>
<protein>
    <submittedName>
        <fullName evidence="2">Uncharacterized protein</fullName>
    </submittedName>
</protein>
<dbReference type="EMBL" id="HF935243">
    <property type="protein sequence ID" value="CCX05275.1"/>
    <property type="molecule type" value="Genomic_DNA"/>
</dbReference>